<dbReference type="InterPro" id="IPR011006">
    <property type="entry name" value="CheY-like_superfamily"/>
</dbReference>
<evidence type="ECO:0000313" key="6">
    <source>
        <dbReference type="EMBL" id="QHC00667.1"/>
    </source>
</evidence>
<dbReference type="SUPFAM" id="SSF52172">
    <property type="entry name" value="CheY-like"/>
    <property type="match status" value="1"/>
</dbReference>
<dbReference type="KEGG" id="eke:EK0264_10455"/>
<keyword evidence="3" id="KW-0805">Transcription regulation</keyword>
<dbReference type="EMBL" id="CP047156">
    <property type="protein sequence ID" value="QHC00667.1"/>
    <property type="molecule type" value="Genomic_DNA"/>
</dbReference>
<evidence type="ECO:0000259" key="5">
    <source>
        <dbReference type="PROSITE" id="PS50921"/>
    </source>
</evidence>
<sequence length="235" mass="25815">MSETSEQNRSEILEQLAKEIYADGEPQSIYDSIVRHAVRLVDGCDHASIMLKASGRYMTIAATSDVALLIDTLERQVGEGPCVDAIEDEGVQSDPDINKHATWPGLAKLVREQTDVRGMMGIRLLVDNRKIGALNLFANEADAFSEDSIDQAAIIASFASMAMMTLSARDQATTMERGLDSNRQIGKAIGLLMAAHKFSEDEAFDLLKRTSQNLNMKLAHVARKVVEGQQDQFQS</sequence>
<protein>
    <submittedName>
        <fullName evidence="6">ANTAR domain-containing protein</fullName>
    </submittedName>
</protein>
<dbReference type="SMART" id="SM01012">
    <property type="entry name" value="ANTAR"/>
    <property type="match status" value="1"/>
</dbReference>
<dbReference type="Gene3D" id="3.30.450.40">
    <property type="match status" value="1"/>
</dbReference>
<dbReference type="RefSeq" id="WP_159545377.1">
    <property type="nucleotide sequence ID" value="NZ_CP047156.1"/>
</dbReference>
<evidence type="ECO:0000256" key="3">
    <source>
        <dbReference type="ARBA" id="ARBA00023015"/>
    </source>
</evidence>
<dbReference type="Pfam" id="PF13185">
    <property type="entry name" value="GAF_2"/>
    <property type="match status" value="1"/>
</dbReference>
<dbReference type="Pfam" id="PF03861">
    <property type="entry name" value="ANTAR"/>
    <property type="match status" value="1"/>
</dbReference>
<gene>
    <name evidence="6" type="ORF">EK0264_10455</name>
</gene>
<name>A0A7L4YQ35_9ACTN</name>
<dbReference type="InterPro" id="IPR012074">
    <property type="entry name" value="GAF_ANTAR"/>
</dbReference>
<dbReference type="PIRSF" id="PIRSF036625">
    <property type="entry name" value="GAF_ANTAR"/>
    <property type="match status" value="1"/>
</dbReference>
<reference evidence="6 7" key="1">
    <citation type="journal article" date="2018" name="Int. J. Syst. Evol. Microbiol.">
        <title>Epidermidibacterium keratini gen. nov., sp. nov., a member of the family Sporichthyaceae, isolated from keratin epidermis.</title>
        <authorList>
            <person name="Lee D.G."/>
            <person name="Trujillo M.E."/>
            <person name="Kang S."/>
            <person name="Nam J.J."/>
            <person name="Kim Y.J."/>
        </authorList>
    </citation>
    <scope>NUCLEOTIDE SEQUENCE [LARGE SCALE GENOMIC DNA]</scope>
    <source>
        <strain evidence="6 7">EPI-7</strain>
    </source>
</reference>
<dbReference type="OrthoDB" id="3688893at2"/>
<dbReference type="InterPro" id="IPR029016">
    <property type="entry name" value="GAF-like_dom_sf"/>
</dbReference>
<dbReference type="AlphaFoldDB" id="A0A7L4YQ35"/>
<dbReference type="SUPFAM" id="SSF55781">
    <property type="entry name" value="GAF domain-like"/>
    <property type="match status" value="1"/>
</dbReference>
<keyword evidence="7" id="KW-1185">Reference proteome</keyword>
<evidence type="ECO:0000256" key="1">
    <source>
        <dbReference type="ARBA" id="ARBA00022679"/>
    </source>
</evidence>
<keyword evidence="2" id="KW-0418">Kinase</keyword>
<evidence type="ECO:0000313" key="7">
    <source>
        <dbReference type="Proteomes" id="UP000463857"/>
    </source>
</evidence>
<dbReference type="InParanoid" id="A0A7L4YQ35"/>
<dbReference type="InterPro" id="IPR036388">
    <property type="entry name" value="WH-like_DNA-bd_sf"/>
</dbReference>
<dbReference type="Proteomes" id="UP000463857">
    <property type="component" value="Chromosome"/>
</dbReference>
<dbReference type="GO" id="GO:0003723">
    <property type="term" value="F:RNA binding"/>
    <property type="evidence" value="ECO:0007669"/>
    <property type="project" value="InterPro"/>
</dbReference>
<dbReference type="InterPro" id="IPR003018">
    <property type="entry name" value="GAF"/>
</dbReference>
<keyword evidence="4" id="KW-0804">Transcription</keyword>
<evidence type="ECO:0000256" key="4">
    <source>
        <dbReference type="ARBA" id="ARBA00023163"/>
    </source>
</evidence>
<proteinExistence type="predicted"/>
<dbReference type="Gene3D" id="1.10.10.10">
    <property type="entry name" value="Winged helix-like DNA-binding domain superfamily/Winged helix DNA-binding domain"/>
    <property type="match status" value="1"/>
</dbReference>
<feature type="domain" description="ANTAR" evidence="5">
    <location>
        <begin position="165"/>
        <end position="226"/>
    </location>
</feature>
<organism evidence="6 7">
    <name type="scientific">Epidermidibacterium keratini</name>
    <dbReference type="NCBI Taxonomy" id="1891644"/>
    <lineage>
        <taxon>Bacteria</taxon>
        <taxon>Bacillati</taxon>
        <taxon>Actinomycetota</taxon>
        <taxon>Actinomycetes</taxon>
        <taxon>Sporichthyales</taxon>
        <taxon>Sporichthyaceae</taxon>
        <taxon>Epidermidibacterium</taxon>
    </lineage>
</organism>
<dbReference type="PROSITE" id="PS50921">
    <property type="entry name" value="ANTAR"/>
    <property type="match status" value="1"/>
</dbReference>
<keyword evidence="1" id="KW-0808">Transferase</keyword>
<dbReference type="GO" id="GO:0016301">
    <property type="term" value="F:kinase activity"/>
    <property type="evidence" value="ECO:0007669"/>
    <property type="project" value="UniProtKB-KW"/>
</dbReference>
<evidence type="ECO:0000256" key="2">
    <source>
        <dbReference type="ARBA" id="ARBA00022777"/>
    </source>
</evidence>
<accession>A0A7L4YQ35</accession>
<dbReference type="InterPro" id="IPR005561">
    <property type="entry name" value="ANTAR"/>
</dbReference>